<dbReference type="InterPro" id="IPR000990">
    <property type="entry name" value="Innexin"/>
</dbReference>
<evidence type="ECO:0000256" key="4">
    <source>
        <dbReference type="ARBA" id="ARBA00022475"/>
    </source>
</evidence>
<comment type="similarity">
    <text evidence="12">Belongs to the pannexin family.</text>
</comment>
<keyword evidence="6" id="KW-0303">Gap junction</keyword>
<evidence type="ECO:0000313" key="15">
    <source>
        <dbReference type="Proteomes" id="UP000031036"/>
    </source>
</evidence>
<evidence type="ECO:0000256" key="7">
    <source>
        <dbReference type="ARBA" id="ARBA00022949"/>
    </source>
</evidence>
<evidence type="ECO:0000313" key="14">
    <source>
        <dbReference type="EMBL" id="KHN88020.1"/>
    </source>
</evidence>
<reference evidence="14 15" key="1">
    <citation type="submission" date="2014-11" db="EMBL/GenBank/DDBJ databases">
        <title>Genetic blueprint of the zoonotic pathogen Toxocara canis.</title>
        <authorList>
            <person name="Zhu X.-Q."/>
            <person name="Korhonen P.K."/>
            <person name="Cai H."/>
            <person name="Young N.D."/>
            <person name="Nejsum P."/>
            <person name="von Samson-Himmelstjerna G."/>
            <person name="Boag P.R."/>
            <person name="Tan P."/>
            <person name="Li Q."/>
            <person name="Min J."/>
            <person name="Yang Y."/>
            <person name="Wang X."/>
            <person name="Fang X."/>
            <person name="Hall R.S."/>
            <person name="Hofmann A."/>
            <person name="Sternberg P.W."/>
            <person name="Jex A.R."/>
            <person name="Gasser R.B."/>
        </authorList>
    </citation>
    <scope>NUCLEOTIDE SEQUENCE [LARGE SCALE GENOMIC DNA]</scope>
    <source>
        <strain evidence="14">PN_DK_2014</strain>
    </source>
</reference>
<dbReference type="PANTHER" id="PTHR11893">
    <property type="entry name" value="INNEXIN"/>
    <property type="match status" value="1"/>
</dbReference>
<evidence type="ECO:0000256" key="13">
    <source>
        <dbReference type="SAM" id="MobiDB-lite"/>
    </source>
</evidence>
<sequence>MVLTTVLSMLRYVGEIDDRDFVDRLHSYFTTNILIAFAILVSFKQFGGKPVECLVPDLFSGAWEQYAENYCWAQDTYYVPMREVVDGMPSTEKRQRRISYYQWVPFFLLIEAACFRLPSLLWKYMAGYSGIKINEIVKLSADPNNIKPEIKKANIKSLTVHLQGALRFHRRLQKKQIRPHHILRLLNIPYTASFVTSMYILTKLMYLCNVCVQLLIMNSCAEAILYMFCLCGKREQNGSDKQISAVDLGALENEENSLRLRRNVAGKEPPSPTVKLNKENDELTKLISHPKIAYKQISAVDLGALENEENSLRLRRNVAGKEPPSPTVKLNKENDELTKLISHPKIASEAQTMTFSAGSPIRAPKTPPKPVLKDSPKKVPNLVV</sequence>
<evidence type="ECO:0000256" key="3">
    <source>
        <dbReference type="ARBA" id="ARBA00022448"/>
    </source>
</evidence>
<evidence type="ECO:0000256" key="6">
    <source>
        <dbReference type="ARBA" id="ARBA00022868"/>
    </source>
</evidence>
<evidence type="ECO:0000256" key="1">
    <source>
        <dbReference type="ARBA" id="ARBA00004610"/>
    </source>
</evidence>
<keyword evidence="11 12" id="KW-0407">Ion channel</keyword>
<protein>
    <recommendedName>
        <fullName evidence="12">Innexin</fullName>
    </recommendedName>
</protein>
<dbReference type="Proteomes" id="UP000031036">
    <property type="component" value="Unassembled WGS sequence"/>
</dbReference>
<comment type="caution">
    <text evidence="14">The sequence shown here is derived from an EMBL/GenBank/DDBJ whole genome shotgun (WGS) entry which is preliminary data.</text>
</comment>
<dbReference type="PRINTS" id="PR01262">
    <property type="entry name" value="INNEXIN"/>
</dbReference>
<dbReference type="OrthoDB" id="5867527at2759"/>
<dbReference type="GO" id="GO:0005921">
    <property type="term" value="C:gap junction"/>
    <property type="evidence" value="ECO:0007669"/>
    <property type="project" value="UniProtKB-SubCell"/>
</dbReference>
<comment type="function">
    <text evidence="12">Structural component of the gap junctions.</text>
</comment>
<dbReference type="GO" id="GO:0034220">
    <property type="term" value="P:monoatomic ion transmembrane transport"/>
    <property type="evidence" value="ECO:0007669"/>
    <property type="project" value="UniProtKB-KW"/>
</dbReference>
<dbReference type="AlphaFoldDB" id="A0A0B2W477"/>
<evidence type="ECO:0000256" key="2">
    <source>
        <dbReference type="ARBA" id="ARBA00004651"/>
    </source>
</evidence>
<proteinExistence type="inferred from homology"/>
<name>A0A0B2W477_TOXCA</name>
<dbReference type="EMBL" id="JPKZ01000313">
    <property type="protein sequence ID" value="KHN88020.1"/>
    <property type="molecule type" value="Genomic_DNA"/>
</dbReference>
<evidence type="ECO:0000256" key="5">
    <source>
        <dbReference type="ARBA" id="ARBA00022692"/>
    </source>
</evidence>
<evidence type="ECO:0000256" key="12">
    <source>
        <dbReference type="RuleBase" id="RU010713"/>
    </source>
</evidence>
<dbReference type="STRING" id="6265.A0A0B2W477"/>
<keyword evidence="8" id="KW-1133">Transmembrane helix</keyword>
<dbReference type="GO" id="GO:0005243">
    <property type="term" value="F:gap junction channel activity"/>
    <property type="evidence" value="ECO:0007669"/>
    <property type="project" value="TreeGrafter"/>
</dbReference>
<keyword evidence="15" id="KW-1185">Reference proteome</keyword>
<keyword evidence="3 12" id="KW-0813">Transport</keyword>
<dbReference type="PROSITE" id="PS51013">
    <property type="entry name" value="PANNEXIN"/>
    <property type="match status" value="1"/>
</dbReference>
<keyword evidence="4" id="KW-1003">Cell membrane</keyword>
<keyword evidence="5" id="KW-0812">Transmembrane</keyword>
<keyword evidence="9 12" id="KW-0406">Ion transport</keyword>
<comment type="subcellular location">
    <subcellularLocation>
        <location evidence="1">Cell junction</location>
        <location evidence="1">Gap junction</location>
    </subcellularLocation>
    <subcellularLocation>
        <location evidence="2 12">Cell membrane</location>
        <topology evidence="2 12">Multi-pass membrane protein</topology>
    </subcellularLocation>
</comment>
<feature type="region of interest" description="Disordered" evidence="13">
    <location>
        <begin position="348"/>
        <end position="384"/>
    </location>
</feature>
<evidence type="ECO:0000256" key="10">
    <source>
        <dbReference type="ARBA" id="ARBA00023136"/>
    </source>
</evidence>
<gene>
    <name evidence="14" type="primary">inx-10</name>
    <name evidence="12" type="synonym">inx</name>
    <name evidence="14" type="ORF">Tcan_06686</name>
</gene>
<keyword evidence="7" id="KW-0965">Cell junction</keyword>
<evidence type="ECO:0000256" key="11">
    <source>
        <dbReference type="ARBA" id="ARBA00023303"/>
    </source>
</evidence>
<dbReference type="Pfam" id="PF00876">
    <property type="entry name" value="Innexin"/>
    <property type="match status" value="1"/>
</dbReference>
<evidence type="ECO:0000256" key="8">
    <source>
        <dbReference type="ARBA" id="ARBA00022989"/>
    </source>
</evidence>
<dbReference type="PANTHER" id="PTHR11893:SF14">
    <property type="entry name" value="INNEXIN-10"/>
    <property type="match status" value="1"/>
</dbReference>
<dbReference type="GO" id="GO:0005886">
    <property type="term" value="C:plasma membrane"/>
    <property type="evidence" value="ECO:0007669"/>
    <property type="project" value="UniProtKB-SubCell"/>
</dbReference>
<keyword evidence="10" id="KW-0472">Membrane</keyword>
<accession>A0A0B2W477</accession>
<organism evidence="14 15">
    <name type="scientific">Toxocara canis</name>
    <name type="common">Canine roundworm</name>
    <dbReference type="NCBI Taxonomy" id="6265"/>
    <lineage>
        <taxon>Eukaryota</taxon>
        <taxon>Metazoa</taxon>
        <taxon>Ecdysozoa</taxon>
        <taxon>Nematoda</taxon>
        <taxon>Chromadorea</taxon>
        <taxon>Rhabditida</taxon>
        <taxon>Spirurina</taxon>
        <taxon>Ascaridomorpha</taxon>
        <taxon>Ascaridoidea</taxon>
        <taxon>Toxocaridae</taxon>
        <taxon>Toxocara</taxon>
    </lineage>
</organism>
<evidence type="ECO:0000256" key="9">
    <source>
        <dbReference type="ARBA" id="ARBA00023065"/>
    </source>
</evidence>